<keyword evidence="2" id="KW-0596">Phosphopantetheine</keyword>
<dbReference type="Gene3D" id="3.30.300.30">
    <property type="match status" value="1"/>
</dbReference>
<dbReference type="Pfam" id="PF00550">
    <property type="entry name" value="PP-binding"/>
    <property type="match status" value="1"/>
</dbReference>
<gene>
    <name evidence="5" type="ORF">MPRG_34870</name>
</gene>
<dbReference type="SUPFAM" id="SSF56801">
    <property type="entry name" value="Acetyl-CoA synthetase-like"/>
    <property type="match status" value="1"/>
</dbReference>
<dbReference type="InterPro" id="IPR036736">
    <property type="entry name" value="ACP-like_sf"/>
</dbReference>
<organism evidence="5 6">
    <name type="scientific">Mycobacterium paragordonae</name>
    <dbReference type="NCBI Taxonomy" id="1389713"/>
    <lineage>
        <taxon>Bacteria</taxon>
        <taxon>Bacillati</taxon>
        <taxon>Actinomycetota</taxon>
        <taxon>Actinomycetes</taxon>
        <taxon>Mycobacteriales</taxon>
        <taxon>Mycobacteriaceae</taxon>
        <taxon>Mycobacterium</taxon>
    </lineage>
</organism>
<dbReference type="InterPro" id="IPR025110">
    <property type="entry name" value="AMP-bd_C"/>
</dbReference>
<comment type="cofactor">
    <cofactor evidence="1">
        <name>pantetheine 4'-phosphate</name>
        <dbReference type="ChEBI" id="CHEBI:47942"/>
    </cofactor>
</comment>
<dbReference type="EMBL" id="BLKX01000001">
    <property type="protein sequence ID" value="GFG80211.1"/>
    <property type="molecule type" value="Genomic_DNA"/>
</dbReference>
<dbReference type="Gene3D" id="3.40.50.12780">
    <property type="entry name" value="N-terminal domain of ligase-like"/>
    <property type="match status" value="1"/>
</dbReference>
<evidence type="ECO:0000256" key="1">
    <source>
        <dbReference type="ARBA" id="ARBA00001957"/>
    </source>
</evidence>
<dbReference type="SMART" id="SM01294">
    <property type="entry name" value="PKS_PP_betabranch"/>
    <property type="match status" value="1"/>
</dbReference>
<comment type="caution">
    <text evidence="5">The sequence shown here is derived from an EMBL/GenBank/DDBJ whole genome shotgun (WGS) entry which is preliminary data.</text>
</comment>
<dbReference type="Gene3D" id="3.30.559.10">
    <property type="entry name" value="Chloramphenicol acetyltransferase-like domain"/>
    <property type="match status" value="2"/>
</dbReference>
<dbReference type="NCBIfam" id="TIGR01733">
    <property type="entry name" value="AA-adenyl-dom"/>
    <property type="match status" value="1"/>
</dbReference>
<dbReference type="Gene3D" id="1.10.1200.10">
    <property type="entry name" value="ACP-like"/>
    <property type="match status" value="1"/>
</dbReference>
<dbReference type="InterPro" id="IPR009081">
    <property type="entry name" value="PP-bd_ACP"/>
</dbReference>
<sequence>MPGATGGGHDMADRERPLPLTRSQLDIWLAQETSGSGIPWQASFFAVIDGVIEPALIERAVQQAIADCEPLRAAIFEADGQVYQKVVDYPAVVVPFLDVSGTQDPVAETYRLAFSIQREPMSWAGPLFRFALYRTGPNQFFLFFCLHHVIVDGFSTVLLVNRIAAIYSAVAAGVPVPQSSFGTLRDLVSIESEYEASSDYQADRDFWIGNLPPHRDPVDYRSPDAGAEPDYYIAAQPVELDPVVVHQTDELAATLGIRRLSVIAAACGLLVQSWDGEPQVVLDFPVARRTSAKLKTIPGMIADVVPLTLTTPPTSSVADLCLHADSQIREIVRHQRFPVHTLSGPAQGVALNFFPPTSVPQFGEAPASLVYTNFGRGDRFGLFFMNTGQRLLVSTAGIGAPSDAFTGAALAGRLAALLRSMTTHPERRLSSIDLLDPQADRPLETWSNRTALTHPVTSGPSIPELFAAQVSRTPEAVAVTSADVALTYRQLDAASNQLASLLAGRLIGAGDVVALLLPRSGRAIVAILAVLKVGAAYLPIDPDHPQARVTLLLQDTNPVAVLTTGELARLVARYEVPVIDVDDPAIAAQPDTALPAPAAEQIAYLLYTSGTTGTPKGVAITHLNVAQLAMAPTPLNDRPKLVVTQCHSYAFDFSVWEIWSTLLHGGRLVVVGDDVTRSPNDFHALLVAEHVTALTQTPSAVAALPTEGLTQTALVVGGEACTAEVVDRWAPGRVMVNAYGPTESTVCVSISAPLTAGSRVAPIGRPLPATALFVLDRRLRQVPTGVVGELYVAGSQVGVGYWRRPGLTASRFVACPFAGTAAPGERMYRTGDLARWGADGQLHYQGRSDDQVKIRGYRIEPTEIATALVQSAGVDRAVVIAREDRPGVKRLVGYITGGADPEAVRAGLQERLPHYMIPAAVVALDKLPLTVNGKLDVAALPVPDYTITGYRPPATPLEEIVAGIFARVLGLERVGTDQSFFDLGGDSLLAMRAVAAVNAAVAANLSVRVLFDSPTVAELAPHVNTGTAPLLSLTSVVRPETVPLSLAQQRMWSVIQVQGPSAVFNIPWVLELRGQLNTQALAQALADLVCRHEPLRTIYPAVDGVPHQVVVPVDEAEFRWEIIDATSWAPDRLREVVASQARHTFDIATQLPLSARLYRRADDDHVLALVLHHIGVDGWSLAPLAADLSEAYRSRSAGQAPAWEPLPIQYIDYALWQRAYLGDPADADSMIAAEFRYWEETLADMPAPSTLSLVETRSLVETGSLVGADADAGATGFDNHGDTVDVLWPAALHRKVTTLAREHHATSFMVVQAALTVLLSRLAASDDVVVGIAVAGRGHPMLDELVGIFVNTVLLRVELSDDSDFVQVLDQVRTRSLQAFDHQDMPYGSLVDRINTARSFPPGPLTQVMLAWQNNKPAELVLGDLDITAIPVHTETARMNFLLSLAEHFTDSGAAAGISGVVEYRTSVFTRAAVDSIIERLQKLLTVVTADPRRPLPSILELDQPL</sequence>
<dbReference type="Gene3D" id="3.30.559.30">
    <property type="entry name" value="Nonribosomal peptide synthetase, condensation domain"/>
    <property type="match status" value="2"/>
</dbReference>
<dbReference type="PROSITE" id="PS50075">
    <property type="entry name" value="CARRIER"/>
    <property type="match status" value="1"/>
</dbReference>
<dbReference type="SUPFAM" id="SSF47336">
    <property type="entry name" value="ACP-like"/>
    <property type="match status" value="1"/>
</dbReference>
<dbReference type="InterPro" id="IPR001242">
    <property type="entry name" value="Condensation_dom"/>
</dbReference>
<dbReference type="Pfam" id="PF00668">
    <property type="entry name" value="Condensation"/>
    <property type="match status" value="2"/>
</dbReference>
<evidence type="ECO:0000256" key="2">
    <source>
        <dbReference type="ARBA" id="ARBA00022450"/>
    </source>
</evidence>
<evidence type="ECO:0000313" key="6">
    <source>
        <dbReference type="Proteomes" id="UP000465240"/>
    </source>
</evidence>
<evidence type="ECO:0000313" key="5">
    <source>
        <dbReference type="EMBL" id="GFG80211.1"/>
    </source>
</evidence>
<dbReference type="InterPro" id="IPR045851">
    <property type="entry name" value="AMP-bd_C_sf"/>
</dbReference>
<feature type="domain" description="Carrier" evidence="4">
    <location>
        <begin position="952"/>
        <end position="1027"/>
    </location>
</feature>
<dbReference type="PANTHER" id="PTHR45527">
    <property type="entry name" value="NONRIBOSOMAL PEPTIDE SYNTHETASE"/>
    <property type="match status" value="1"/>
</dbReference>
<dbReference type="InterPro" id="IPR023213">
    <property type="entry name" value="CAT-like_dom_sf"/>
</dbReference>
<dbReference type="InterPro" id="IPR000873">
    <property type="entry name" value="AMP-dep_synth/lig_dom"/>
</dbReference>
<dbReference type="InterPro" id="IPR006162">
    <property type="entry name" value="Ppantetheine_attach_site"/>
</dbReference>
<reference evidence="5 6" key="1">
    <citation type="journal article" date="2019" name="Emerg. Microbes Infect.">
        <title>Comprehensive subspecies identification of 175 nontuberculous mycobacteria species based on 7547 genomic profiles.</title>
        <authorList>
            <person name="Matsumoto Y."/>
            <person name="Kinjo T."/>
            <person name="Motooka D."/>
            <person name="Nabeya D."/>
            <person name="Jung N."/>
            <person name="Uechi K."/>
            <person name="Horii T."/>
            <person name="Iida T."/>
            <person name="Fujita J."/>
            <person name="Nakamura S."/>
        </authorList>
    </citation>
    <scope>NUCLEOTIDE SEQUENCE [LARGE SCALE GENOMIC DNA]</scope>
    <source>
        <strain evidence="5 6">JCM 18565</strain>
    </source>
</reference>
<keyword evidence="3" id="KW-0597">Phosphoprotein</keyword>
<dbReference type="SUPFAM" id="SSF52777">
    <property type="entry name" value="CoA-dependent acyltransferases"/>
    <property type="match status" value="4"/>
</dbReference>
<dbReference type="InterPro" id="IPR020806">
    <property type="entry name" value="PKS_PP-bd"/>
</dbReference>
<protein>
    <recommendedName>
        <fullName evidence="4">Carrier domain-containing protein</fullName>
    </recommendedName>
</protein>
<dbReference type="SMART" id="SM00823">
    <property type="entry name" value="PKS_PP"/>
    <property type="match status" value="1"/>
</dbReference>
<evidence type="ECO:0000256" key="3">
    <source>
        <dbReference type="ARBA" id="ARBA00022553"/>
    </source>
</evidence>
<keyword evidence="6" id="KW-1185">Reference proteome</keyword>
<dbReference type="PROSITE" id="PS00012">
    <property type="entry name" value="PHOSPHOPANTETHEINE"/>
    <property type="match status" value="1"/>
</dbReference>
<evidence type="ECO:0000259" key="4">
    <source>
        <dbReference type="PROSITE" id="PS50075"/>
    </source>
</evidence>
<dbReference type="CDD" id="cd19540">
    <property type="entry name" value="LCL_NRPS-like"/>
    <property type="match status" value="1"/>
</dbReference>
<proteinExistence type="predicted"/>
<dbReference type="InterPro" id="IPR042099">
    <property type="entry name" value="ANL_N_sf"/>
</dbReference>
<dbReference type="Pfam" id="PF13193">
    <property type="entry name" value="AMP-binding_C"/>
    <property type="match status" value="1"/>
</dbReference>
<dbReference type="Pfam" id="PF00501">
    <property type="entry name" value="AMP-binding"/>
    <property type="match status" value="1"/>
</dbReference>
<accession>A0ABQ1C6W7</accession>
<dbReference type="InterPro" id="IPR020845">
    <property type="entry name" value="AMP-binding_CS"/>
</dbReference>
<dbReference type="PANTHER" id="PTHR45527:SF1">
    <property type="entry name" value="FATTY ACID SYNTHASE"/>
    <property type="match status" value="1"/>
</dbReference>
<dbReference type="InterPro" id="IPR010071">
    <property type="entry name" value="AA_adenyl_dom"/>
</dbReference>
<dbReference type="Proteomes" id="UP000465240">
    <property type="component" value="Unassembled WGS sequence"/>
</dbReference>
<dbReference type="PROSITE" id="PS00455">
    <property type="entry name" value="AMP_BINDING"/>
    <property type="match status" value="1"/>
</dbReference>
<name>A0ABQ1C6W7_9MYCO</name>